<sequence>MSDVRGEVEDLACGAATDLGDVTNVSVIPASVPKLDSALIRGVQAMLMQLIALLHWNPQVETCRLYWAAGLCFFSAAPNVF</sequence>
<reference evidence="1 2" key="1">
    <citation type="journal article" date="2021" name="Elife">
        <title>Chloroplast acquisition without the gene transfer in kleptoplastic sea slugs, Plakobranchus ocellatus.</title>
        <authorList>
            <person name="Maeda T."/>
            <person name="Takahashi S."/>
            <person name="Yoshida T."/>
            <person name="Shimamura S."/>
            <person name="Takaki Y."/>
            <person name="Nagai Y."/>
            <person name="Toyoda A."/>
            <person name="Suzuki Y."/>
            <person name="Arimoto A."/>
            <person name="Ishii H."/>
            <person name="Satoh N."/>
            <person name="Nishiyama T."/>
            <person name="Hasebe M."/>
            <person name="Maruyama T."/>
            <person name="Minagawa J."/>
            <person name="Obokata J."/>
            <person name="Shigenobu S."/>
        </authorList>
    </citation>
    <scope>NUCLEOTIDE SEQUENCE [LARGE SCALE GENOMIC DNA]</scope>
</reference>
<organism evidence="1 2">
    <name type="scientific">Plakobranchus ocellatus</name>
    <dbReference type="NCBI Taxonomy" id="259542"/>
    <lineage>
        <taxon>Eukaryota</taxon>
        <taxon>Metazoa</taxon>
        <taxon>Spiralia</taxon>
        <taxon>Lophotrochozoa</taxon>
        <taxon>Mollusca</taxon>
        <taxon>Gastropoda</taxon>
        <taxon>Heterobranchia</taxon>
        <taxon>Euthyneura</taxon>
        <taxon>Panpulmonata</taxon>
        <taxon>Sacoglossa</taxon>
        <taxon>Placobranchoidea</taxon>
        <taxon>Plakobranchidae</taxon>
        <taxon>Plakobranchus</taxon>
    </lineage>
</organism>
<evidence type="ECO:0000313" key="2">
    <source>
        <dbReference type="Proteomes" id="UP000735302"/>
    </source>
</evidence>
<dbReference type="Proteomes" id="UP000735302">
    <property type="component" value="Unassembled WGS sequence"/>
</dbReference>
<evidence type="ECO:0000313" key="1">
    <source>
        <dbReference type="EMBL" id="GFO24964.1"/>
    </source>
</evidence>
<dbReference type="EMBL" id="BLXT01005681">
    <property type="protein sequence ID" value="GFO24964.1"/>
    <property type="molecule type" value="Genomic_DNA"/>
</dbReference>
<proteinExistence type="predicted"/>
<name>A0AAV4BXN1_9GAST</name>
<keyword evidence="2" id="KW-1185">Reference proteome</keyword>
<gene>
    <name evidence="1" type="ORF">PoB_005146900</name>
</gene>
<accession>A0AAV4BXN1</accession>
<dbReference type="AlphaFoldDB" id="A0AAV4BXN1"/>
<protein>
    <submittedName>
        <fullName evidence="1">Uncharacterized protein</fullName>
    </submittedName>
</protein>
<comment type="caution">
    <text evidence="1">The sequence shown here is derived from an EMBL/GenBank/DDBJ whole genome shotgun (WGS) entry which is preliminary data.</text>
</comment>